<dbReference type="Pfam" id="PF13380">
    <property type="entry name" value="CoA_binding_2"/>
    <property type="match status" value="1"/>
</dbReference>
<sequence>MAQILIQNADIIRALTQVKTIALIGASAKPDRPSYQVMGELLNYGFKVIPVNPGCVGELILQQKTVARLSDINVAIDMVDIFRQSTAVPNIVDEVLTLPNRPRILWMQLGIVHEQAATKAINHDIDVVMDRCPVIELGLH</sequence>
<dbReference type="InterPro" id="IPR036291">
    <property type="entry name" value="NAD(P)-bd_dom_sf"/>
</dbReference>
<dbReference type="RefSeq" id="WP_281447500.1">
    <property type="nucleotide sequence ID" value="NZ_JASBAO010000001.1"/>
</dbReference>
<name>A0ABT6PZV8_9PROT</name>
<proteinExistence type="predicted"/>
<organism evidence="2 3">
    <name type="scientific">Commensalibacter oyaizuii</name>
    <dbReference type="NCBI Taxonomy" id="3043873"/>
    <lineage>
        <taxon>Bacteria</taxon>
        <taxon>Pseudomonadati</taxon>
        <taxon>Pseudomonadota</taxon>
        <taxon>Alphaproteobacteria</taxon>
        <taxon>Acetobacterales</taxon>
        <taxon>Acetobacteraceae</taxon>
    </lineage>
</organism>
<keyword evidence="3" id="KW-1185">Reference proteome</keyword>
<comment type="caution">
    <text evidence="2">The sequence shown here is derived from an EMBL/GenBank/DDBJ whole genome shotgun (WGS) entry which is preliminary data.</text>
</comment>
<dbReference type="InterPro" id="IPR003781">
    <property type="entry name" value="CoA-bd"/>
</dbReference>
<dbReference type="Gene3D" id="3.40.50.720">
    <property type="entry name" value="NAD(P)-binding Rossmann-like Domain"/>
    <property type="match status" value="1"/>
</dbReference>
<dbReference type="EMBL" id="JASBAO010000001">
    <property type="protein sequence ID" value="MDI2090354.1"/>
    <property type="molecule type" value="Genomic_DNA"/>
</dbReference>
<feature type="domain" description="CoA-binding" evidence="1">
    <location>
        <begin position="15"/>
        <end position="111"/>
    </location>
</feature>
<dbReference type="SMART" id="SM00881">
    <property type="entry name" value="CoA_binding"/>
    <property type="match status" value="1"/>
</dbReference>
<accession>A0ABT6PZV8</accession>
<evidence type="ECO:0000313" key="3">
    <source>
        <dbReference type="Proteomes" id="UP001431634"/>
    </source>
</evidence>
<dbReference type="PANTHER" id="PTHR33303:SF2">
    <property type="entry name" value="COA-BINDING DOMAIN-CONTAINING PROTEIN"/>
    <property type="match status" value="1"/>
</dbReference>
<dbReference type="Proteomes" id="UP001431634">
    <property type="component" value="Unassembled WGS sequence"/>
</dbReference>
<evidence type="ECO:0000313" key="2">
    <source>
        <dbReference type="EMBL" id="MDI2090354.1"/>
    </source>
</evidence>
<dbReference type="SUPFAM" id="SSF51735">
    <property type="entry name" value="NAD(P)-binding Rossmann-fold domains"/>
    <property type="match status" value="1"/>
</dbReference>
<protein>
    <submittedName>
        <fullName evidence="2">CoA-binding protein</fullName>
    </submittedName>
</protein>
<dbReference type="PANTHER" id="PTHR33303">
    <property type="entry name" value="CYTOPLASMIC PROTEIN-RELATED"/>
    <property type="match status" value="1"/>
</dbReference>
<reference evidence="2" key="1">
    <citation type="submission" date="2023-05" db="EMBL/GenBank/DDBJ databases">
        <title>Whole genome sequence of Commensalibacter sp.</title>
        <authorList>
            <person name="Charoenyingcharoen P."/>
            <person name="Yukphan P."/>
        </authorList>
    </citation>
    <scope>NUCLEOTIDE SEQUENCE</scope>
    <source>
        <strain evidence="2">TBRC 16381</strain>
    </source>
</reference>
<evidence type="ECO:0000259" key="1">
    <source>
        <dbReference type="SMART" id="SM00881"/>
    </source>
</evidence>
<gene>
    <name evidence="2" type="ORF">QJV27_02975</name>
</gene>